<feature type="compositionally biased region" description="Acidic residues" evidence="1">
    <location>
        <begin position="74"/>
        <end position="89"/>
    </location>
</feature>
<name>A0ABP1CHL3_9APHY</name>
<dbReference type="EMBL" id="OZ037944">
    <property type="protein sequence ID" value="CAL1695162.1"/>
    <property type="molecule type" value="Genomic_DNA"/>
</dbReference>
<organism evidence="2 3">
    <name type="scientific">Somion occarium</name>
    <dbReference type="NCBI Taxonomy" id="3059160"/>
    <lineage>
        <taxon>Eukaryota</taxon>
        <taxon>Fungi</taxon>
        <taxon>Dikarya</taxon>
        <taxon>Basidiomycota</taxon>
        <taxon>Agaricomycotina</taxon>
        <taxon>Agaricomycetes</taxon>
        <taxon>Polyporales</taxon>
        <taxon>Cerrenaceae</taxon>
        <taxon>Somion</taxon>
    </lineage>
</organism>
<feature type="region of interest" description="Disordered" evidence="1">
    <location>
        <begin position="1"/>
        <end position="22"/>
    </location>
</feature>
<accession>A0ABP1CHL3</accession>
<evidence type="ECO:0000313" key="3">
    <source>
        <dbReference type="Proteomes" id="UP001497453"/>
    </source>
</evidence>
<evidence type="ECO:0000256" key="1">
    <source>
        <dbReference type="SAM" id="MobiDB-lite"/>
    </source>
</evidence>
<proteinExistence type="predicted"/>
<feature type="compositionally biased region" description="Polar residues" evidence="1">
    <location>
        <begin position="90"/>
        <end position="101"/>
    </location>
</feature>
<feature type="region of interest" description="Disordered" evidence="1">
    <location>
        <begin position="55"/>
        <end position="161"/>
    </location>
</feature>
<protein>
    <submittedName>
        <fullName evidence="2">Uncharacterized protein</fullName>
    </submittedName>
</protein>
<reference evidence="3" key="1">
    <citation type="submission" date="2024-04" db="EMBL/GenBank/DDBJ databases">
        <authorList>
            <person name="Shaw F."/>
            <person name="Minotto A."/>
        </authorList>
    </citation>
    <scope>NUCLEOTIDE SEQUENCE [LARGE SCALE GENOMIC DNA]</scope>
</reference>
<feature type="compositionally biased region" description="Basic and acidic residues" evidence="1">
    <location>
        <begin position="104"/>
        <end position="116"/>
    </location>
</feature>
<dbReference type="Proteomes" id="UP001497453">
    <property type="component" value="Chromosome 1"/>
</dbReference>
<sequence>MSTRRRVGFSNNSSEASRRQLMQPVPCWEKVWTLPENVPAGTTLKVFRWMRTEKRQQFSDDESETDQPLAPLPDEPEVVEGDEEIDQDEATNSVVPDTTPVSRAESEAVVPKEESKPATPKPHPLSVSFQPPSPTPVPEDTLDESLQPTGDNLDAAVGDIGDLGADMSLDLSSLGPDGEPFEGAQDIEQLQATDALLGGGSLMDQTMDDTFDVPPS</sequence>
<keyword evidence="3" id="KW-1185">Reference proteome</keyword>
<gene>
    <name evidence="2" type="ORF">GFSPODELE1_LOCUS614</name>
</gene>
<evidence type="ECO:0000313" key="2">
    <source>
        <dbReference type="EMBL" id="CAL1695162.1"/>
    </source>
</evidence>